<name>A0A167AUD7_9HYPO</name>
<sequence length="230" mass="26314">MKICCLPSHTFSSTRTWSNARSMRTEDIGGFIGMSGYFTYERGINMVLADDDLGDLDPFSSNGQRQTKRKSVEAQVFERELLCLDAENEPSAERTAYRTPVFLGYGDADEKVRVRLGETAAAVMRSAGYKVHWKSYQRQGHWYRIPDEIADEHLDMVKRKAKEATREGMRPERQFPGIVSTTFNIEKRKLKAERRLPENKGKYSKRLTQLCQANTRGHYTTTGHGMNGQC</sequence>
<dbReference type="Proteomes" id="UP000076863">
    <property type="component" value="Unassembled WGS sequence"/>
</dbReference>
<protein>
    <submittedName>
        <fullName evidence="1">Phospholipase/carboxylesterase/thioesterase</fullName>
    </submittedName>
</protein>
<dbReference type="InterPro" id="IPR029058">
    <property type="entry name" value="AB_hydrolase_fold"/>
</dbReference>
<dbReference type="OrthoDB" id="4870208at2759"/>
<evidence type="ECO:0000313" key="1">
    <source>
        <dbReference type="EMBL" id="OAA39339.1"/>
    </source>
</evidence>
<dbReference type="AlphaFoldDB" id="A0A167AUD7"/>
<dbReference type="EMBL" id="AZHA01000023">
    <property type="protein sequence ID" value="OAA39339.1"/>
    <property type="molecule type" value="Genomic_DNA"/>
</dbReference>
<organism evidence="1 2">
    <name type="scientific">Beauveria brongniartii RCEF 3172</name>
    <dbReference type="NCBI Taxonomy" id="1081107"/>
    <lineage>
        <taxon>Eukaryota</taxon>
        <taxon>Fungi</taxon>
        <taxon>Dikarya</taxon>
        <taxon>Ascomycota</taxon>
        <taxon>Pezizomycotina</taxon>
        <taxon>Sordariomycetes</taxon>
        <taxon>Hypocreomycetidae</taxon>
        <taxon>Hypocreales</taxon>
        <taxon>Cordycipitaceae</taxon>
        <taxon>Beauveria</taxon>
        <taxon>Beauveria brongniartii</taxon>
    </lineage>
</organism>
<gene>
    <name evidence="1" type="ORF">BBO_06763</name>
</gene>
<comment type="caution">
    <text evidence="1">The sequence shown here is derived from an EMBL/GenBank/DDBJ whole genome shotgun (WGS) entry which is preliminary data.</text>
</comment>
<reference evidence="1 2" key="1">
    <citation type="journal article" date="2016" name="Genome Biol. Evol.">
        <title>Divergent and convergent evolution of fungal pathogenicity.</title>
        <authorList>
            <person name="Shang Y."/>
            <person name="Xiao G."/>
            <person name="Zheng P."/>
            <person name="Cen K."/>
            <person name="Zhan S."/>
            <person name="Wang C."/>
        </authorList>
    </citation>
    <scope>NUCLEOTIDE SEQUENCE [LARGE SCALE GENOMIC DNA]</scope>
    <source>
        <strain evidence="1 2">RCEF 3172</strain>
    </source>
</reference>
<dbReference type="SUPFAM" id="SSF53474">
    <property type="entry name" value="alpha/beta-Hydrolases"/>
    <property type="match status" value="1"/>
</dbReference>
<evidence type="ECO:0000313" key="2">
    <source>
        <dbReference type="Proteomes" id="UP000076863"/>
    </source>
</evidence>
<dbReference type="Gene3D" id="3.40.50.1820">
    <property type="entry name" value="alpha/beta hydrolase"/>
    <property type="match status" value="1"/>
</dbReference>
<accession>A0A167AUD7</accession>
<keyword evidence="2" id="KW-1185">Reference proteome</keyword>
<proteinExistence type="predicted"/>